<feature type="transmembrane region" description="Helical" evidence="1">
    <location>
        <begin position="446"/>
        <end position="466"/>
    </location>
</feature>
<name>A0ABU3RWR7_9MICO</name>
<accession>A0ABU3RWR7</accession>
<keyword evidence="3" id="KW-1185">Reference proteome</keyword>
<keyword evidence="1" id="KW-0472">Membrane</keyword>
<keyword evidence="1" id="KW-0812">Transmembrane</keyword>
<evidence type="ECO:0008006" key="4">
    <source>
        <dbReference type="Google" id="ProtNLM"/>
    </source>
</evidence>
<protein>
    <recommendedName>
        <fullName evidence="4">FtsX-like permease family protein</fullName>
    </recommendedName>
</protein>
<feature type="transmembrane region" description="Helical" evidence="1">
    <location>
        <begin position="295"/>
        <end position="322"/>
    </location>
</feature>
<feature type="transmembrane region" description="Helical" evidence="1">
    <location>
        <begin position="499"/>
        <end position="519"/>
    </location>
</feature>
<comment type="caution">
    <text evidence="2">The sequence shown here is derived from an EMBL/GenBank/DDBJ whole genome shotgun (WGS) entry which is preliminary data.</text>
</comment>
<feature type="transmembrane region" description="Helical" evidence="1">
    <location>
        <begin position="413"/>
        <end position="434"/>
    </location>
</feature>
<organism evidence="2 3">
    <name type="scientific">Microbacterium algihabitans</name>
    <dbReference type="NCBI Taxonomy" id="3075992"/>
    <lineage>
        <taxon>Bacteria</taxon>
        <taxon>Bacillati</taxon>
        <taxon>Actinomycetota</taxon>
        <taxon>Actinomycetes</taxon>
        <taxon>Micrococcales</taxon>
        <taxon>Microbacteriaceae</taxon>
        <taxon>Microbacterium</taxon>
    </lineage>
</organism>
<feature type="transmembrane region" description="Helical" evidence="1">
    <location>
        <begin position="343"/>
        <end position="366"/>
    </location>
</feature>
<gene>
    <name evidence="2" type="ORF">RWH43_11245</name>
</gene>
<dbReference type="EMBL" id="JAWDIU010000003">
    <property type="protein sequence ID" value="MDU0327332.1"/>
    <property type="molecule type" value="Genomic_DNA"/>
</dbReference>
<dbReference type="Proteomes" id="UP001256673">
    <property type="component" value="Unassembled WGS sequence"/>
</dbReference>
<evidence type="ECO:0000313" key="3">
    <source>
        <dbReference type="Proteomes" id="UP001256673"/>
    </source>
</evidence>
<evidence type="ECO:0000256" key="1">
    <source>
        <dbReference type="SAM" id="Phobius"/>
    </source>
</evidence>
<dbReference type="RefSeq" id="WP_316001514.1">
    <property type="nucleotide sequence ID" value="NZ_JAWDIU010000003.1"/>
</dbReference>
<feature type="transmembrane region" description="Helical" evidence="1">
    <location>
        <begin position="378"/>
        <end position="401"/>
    </location>
</feature>
<evidence type="ECO:0000313" key="2">
    <source>
        <dbReference type="EMBL" id="MDU0327332.1"/>
    </source>
</evidence>
<reference evidence="2 3" key="1">
    <citation type="submission" date="2023-09" db="EMBL/GenBank/DDBJ databases">
        <title>Microbacterium fusihabitans sp. nov., Microbacterium phycihabitans sp. nov., and Microbacterium cervinum sp. nov., isolated from dried seaweeds of beach.</title>
        <authorList>
            <person name="Lee S.D."/>
        </authorList>
    </citation>
    <scope>NUCLEOTIDE SEQUENCE [LARGE SCALE GENOMIC DNA]</scope>
    <source>
        <strain evidence="2 3">KSW2-21</strain>
    </source>
</reference>
<sequence>MRRWWRTIAPHRFALALVSITVAVLVASGVAVPRVLDTVADARLAAALAPEGDAEAVAAASVVLSADLDDFALGADTVDDVATTLARYPATVDEPLRSALGEAAWILSFPDVTAVAVDGSLLRIRVGTAPEYQGQWSIIEGTAPRPAAFGAPVEIALEQSVAARAGASVGTVWQGPDGSFAVTALIADAEGGPSAQDVFHRAVSSRVSATDDLVTVGAYVDPGSIATLGPQLARAQLVATLPVRAQGLRSGDVDGLEQAANKTSAQGTTLASGYPVTVSTRLSALLDRVRTAQDALVALTALLVAAPLGAAILLCALAVTAAERRRAGERRLVSARGAATGRVMACGAVEASLAATVGGVAGWALAVALTPRSTLPDAVATGLGLVFVVVAGVAALAAMCARQAVRPTRVPSVVRVARDGVVVAVALVSLSLLLGRGVPAAGVDPLLSLSVLLVAVSAGLVLARVLGPLVSPLAGVASRGRSLGVALALSRLARGGGRALQITGVTIAVATATLSLGLAQLTGDGISAAAFRSVGADVRACGDDASLAATSREAASVDGVAAVARVRRLDGIPVTGDGRLRPVTVLSASTVDLHRVAPPVPELGDTDPVPAVMSRSAAELLEGTLAVGGREVSGAAVVDDDVLPSFADSWVLLDDRAAEALAAPVGASCLVITVMPDSPPGLVASRLRDADPGLEVVDVASATAQRLAAPTAATILGLLAGAAALAVLTALALSVITEAAAAPERRRTRAVLSALGAGRVHGVVAVEAVPLATVAAIVGWGVGWVGVVVVAGAGGLADRLGIAAPLSIASVVAPAAASALIVGVIAAASTTTAAIAGRRRRARRDEGEERGT</sequence>
<feature type="transmembrane region" description="Helical" evidence="1">
    <location>
        <begin position="762"/>
        <end position="791"/>
    </location>
</feature>
<keyword evidence="1" id="KW-1133">Transmembrane helix</keyword>
<proteinExistence type="predicted"/>
<feature type="transmembrane region" description="Helical" evidence="1">
    <location>
        <begin position="715"/>
        <end position="741"/>
    </location>
</feature>
<feature type="transmembrane region" description="Helical" evidence="1">
    <location>
        <begin position="811"/>
        <end position="836"/>
    </location>
</feature>